<name>A0A9P3M289_9FUNG</name>
<dbReference type="SUPFAM" id="SSF52266">
    <property type="entry name" value="SGNH hydrolase"/>
    <property type="match status" value="1"/>
</dbReference>
<dbReference type="InterPro" id="IPR051532">
    <property type="entry name" value="Ester_Hydrolysis_Enzymes"/>
</dbReference>
<organism evidence="1 2">
    <name type="scientific">Entomortierella parvispora</name>
    <dbReference type="NCBI Taxonomy" id="205924"/>
    <lineage>
        <taxon>Eukaryota</taxon>
        <taxon>Fungi</taxon>
        <taxon>Fungi incertae sedis</taxon>
        <taxon>Mucoromycota</taxon>
        <taxon>Mortierellomycotina</taxon>
        <taxon>Mortierellomycetes</taxon>
        <taxon>Mortierellales</taxon>
        <taxon>Mortierellaceae</taxon>
        <taxon>Entomortierella</taxon>
    </lineage>
</organism>
<dbReference type="InterPro" id="IPR036514">
    <property type="entry name" value="SGNH_hydro_sf"/>
</dbReference>
<reference evidence="1" key="1">
    <citation type="submission" date="2021-11" db="EMBL/GenBank/DDBJ databases">
        <authorList>
            <person name="Herlambang A."/>
            <person name="Guo Y."/>
            <person name="Takashima Y."/>
            <person name="Nishizawa T."/>
        </authorList>
    </citation>
    <scope>NUCLEOTIDE SEQUENCE</scope>
    <source>
        <strain evidence="1">E1425</strain>
    </source>
</reference>
<dbReference type="CDD" id="cd00229">
    <property type="entry name" value="SGNH_hydrolase"/>
    <property type="match status" value="1"/>
</dbReference>
<dbReference type="GO" id="GO:0004622">
    <property type="term" value="F:phosphatidylcholine lysophospholipase activity"/>
    <property type="evidence" value="ECO:0007669"/>
    <property type="project" value="TreeGrafter"/>
</dbReference>
<keyword evidence="2" id="KW-1185">Reference proteome</keyword>
<dbReference type="AlphaFoldDB" id="A0A9P3M289"/>
<evidence type="ECO:0000313" key="1">
    <source>
        <dbReference type="EMBL" id="GJJ79179.1"/>
    </source>
</evidence>
<dbReference type="Proteomes" id="UP000827284">
    <property type="component" value="Unassembled WGS sequence"/>
</dbReference>
<dbReference type="PANTHER" id="PTHR30383">
    <property type="entry name" value="THIOESTERASE 1/PROTEASE 1/LYSOPHOSPHOLIPASE L1"/>
    <property type="match status" value="1"/>
</dbReference>
<dbReference type="Pfam" id="PF00657">
    <property type="entry name" value="Lipase_GDSL"/>
    <property type="match status" value="1"/>
</dbReference>
<dbReference type="OrthoDB" id="57748at2759"/>
<sequence length="276" mass="31828">MDIFYSLVRIVKVFATVCHFYLKLSFIYIARWYEPGLRTKGEYNHSIVVLGDDHALGVGDYSTLTAGSGIAQKLGRELAKEVSIRQTWQIYNRGAYKTSSEDWLHPADSKRKEKPELLSKVLQDPKFLRAEIVIIMLGSCDVLRKDPAISPQETVRNLELICQAIKKTGNQSKSIYLCTIPTAGDDTYLTQEQMEDNLLRNQLIEAYIKKNDDGVRQGLQIDLASNFEMKRRNLYWQDGRHFSDTGYTKMAKDWVPLIRPDMVKREFQLYRSDLGM</sequence>
<comment type="caution">
    <text evidence="1">The sequence shown here is derived from an EMBL/GenBank/DDBJ whole genome shotgun (WGS) entry which is preliminary data.</text>
</comment>
<protein>
    <recommendedName>
        <fullName evidence="3">SGNH hydrolase-type esterase domain-containing protein</fullName>
    </recommendedName>
</protein>
<dbReference type="EMBL" id="BQFW01000015">
    <property type="protein sequence ID" value="GJJ79179.1"/>
    <property type="molecule type" value="Genomic_DNA"/>
</dbReference>
<accession>A0A9P3M289</accession>
<gene>
    <name evidence="1" type="ORF">EMPS_11538</name>
</gene>
<reference evidence="1" key="2">
    <citation type="journal article" date="2022" name="Microbiol. Resour. Announc.">
        <title>Whole-Genome Sequence of Entomortierella parvispora E1425, a Mucoromycotan Fungus Associated with Burkholderiaceae-Related Endosymbiotic Bacteria.</title>
        <authorList>
            <person name="Herlambang A."/>
            <person name="Guo Y."/>
            <person name="Takashima Y."/>
            <person name="Narisawa K."/>
            <person name="Ohta H."/>
            <person name="Nishizawa T."/>
        </authorList>
    </citation>
    <scope>NUCLEOTIDE SEQUENCE</scope>
    <source>
        <strain evidence="1">E1425</strain>
    </source>
</reference>
<dbReference type="InterPro" id="IPR001087">
    <property type="entry name" value="GDSL"/>
</dbReference>
<dbReference type="PANTHER" id="PTHR30383:SF5">
    <property type="entry name" value="SGNH HYDROLASE-TYPE ESTERASE DOMAIN-CONTAINING PROTEIN"/>
    <property type="match status" value="1"/>
</dbReference>
<proteinExistence type="predicted"/>
<dbReference type="Gene3D" id="3.40.50.1110">
    <property type="entry name" value="SGNH hydrolase"/>
    <property type="match status" value="1"/>
</dbReference>
<evidence type="ECO:0008006" key="3">
    <source>
        <dbReference type="Google" id="ProtNLM"/>
    </source>
</evidence>
<evidence type="ECO:0000313" key="2">
    <source>
        <dbReference type="Proteomes" id="UP000827284"/>
    </source>
</evidence>